<evidence type="ECO:0000313" key="2">
    <source>
        <dbReference type="Proteomes" id="UP000054007"/>
    </source>
</evidence>
<name>A0A0D7ARP6_9AGAR</name>
<gene>
    <name evidence="1" type="ORF">CYLTODRAFT_415983</name>
</gene>
<dbReference type="Proteomes" id="UP000054007">
    <property type="component" value="Unassembled WGS sequence"/>
</dbReference>
<dbReference type="EMBL" id="KN881374">
    <property type="protein sequence ID" value="KIY60675.1"/>
    <property type="molecule type" value="Genomic_DNA"/>
</dbReference>
<dbReference type="AlphaFoldDB" id="A0A0D7ARP6"/>
<feature type="non-terminal residue" evidence="1">
    <location>
        <position position="1"/>
    </location>
</feature>
<keyword evidence="2" id="KW-1185">Reference proteome</keyword>
<protein>
    <submittedName>
        <fullName evidence="1">Uncharacterized protein</fullName>
    </submittedName>
</protein>
<organism evidence="1 2">
    <name type="scientific">Cylindrobasidium torrendii FP15055 ss-10</name>
    <dbReference type="NCBI Taxonomy" id="1314674"/>
    <lineage>
        <taxon>Eukaryota</taxon>
        <taxon>Fungi</taxon>
        <taxon>Dikarya</taxon>
        <taxon>Basidiomycota</taxon>
        <taxon>Agaricomycotina</taxon>
        <taxon>Agaricomycetes</taxon>
        <taxon>Agaricomycetidae</taxon>
        <taxon>Agaricales</taxon>
        <taxon>Marasmiineae</taxon>
        <taxon>Physalacriaceae</taxon>
        <taxon>Cylindrobasidium</taxon>
    </lineage>
</organism>
<accession>A0A0D7ARP6</accession>
<proteinExistence type="predicted"/>
<sequence length="196" mass="22118">AVRVALSFEARSNTILSRPSAFVGGPLSLERLILHIYSSILPRVAAVRRLSVRGMKSGWRLHDGGVVERKLTCLYGLPQLASSPTVYAGTRTVHLGVTDDRLQDLLPMLPYDHSGHLVVTIDVSRGQSTGYFEPLWRALHRITGGVSLRVIYMLRDRTQEEERDEVAAKIYYHFRRSNLIRGERLCSGAKIEIHRE</sequence>
<reference evidence="1 2" key="1">
    <citation type="journal article" date="2015" name="Fungal Genet. Biol.">
        <title>Evolution of novel wood decay mechanisms in Agaricales revealed by the genome sequences of Fistulina hepatica and Cylindrobasidium torrendii.</title>
        <authorList>
            <person name="Floudas D."/>
            <person name="Held B.W."/>
            <person name="Riley R."/>
            <person name="Nagy L.G."/>
            <person name="Koehler G."/>
            <person name="Ransdell A.S."/>
            <person name="Younus H."/>
            <person name="Chow J."/>
            <person name="Chiniquy J."/>
            <person name="Lipzen A."/>
            <person name="Tritt A."/>
            <person name="Sun H."/>
            <person name="Haridas S."/>
            <person name="LaButti K."/>
            <person name="Ohm R.A."/>
            <person name="Kues U."/>
            <person name="Blanchette R.A."/>
            <person name="Grigoriev I.V."/>
            <person name="Minto R.E."/>
            <person name="Hibbett D.S."/>
        </authorList>
    </citation>
    <scope>NUCLEOTIDE SEQUENCE [LARGE SCALE GENOMIC DNA]</scope>
    <source>
        <strain evidence="1 2">FP15055 ss-10</strain>
    </source>
</reference>
<evidence type="ECO:0000313" key="1">
    <source>
        <dbReference type="EMBL" id="KIY60675.1"/>
    </source>
</evidence>